<gene>
    <name evidence="1" type="ORF">CSAL01_10022</name>
</gene>
<sequence>MTGRKVKRTRVLLKEFLWNMHALCPDHLIEFPFVGPCSDLSGSPFGWKRVAPGAWYMVPRMRLLSRNLMEIRVRSLLEGELKPDADKGALRKADANTPVSWASQE</sequence>
<comment type="caution">
    <text evidence="1">The sequence shown here is derived from an EMBL/GenBank/DDBJ whole genome shotgun (WGS) entry which is preliminary data.</text>
</comment>
<dbReference type="EMBL" id="JFFI01001969">
    <property type="protein sequence ID" value="KXH47617.1"/>
    <property type="molecule type" value="Genomic_DNA"/>
</dbReference>
<organism evidence="1 2">
    <name type="scientific">Colletotrichum salicis</name>
    <dbReference type="NCBI Taxonomy" id="1209931"/>
    <lineage>
        <taxon>Eukaryota</taxon>
        <taxon>Fungi</taxon>
        <taxon>Dikarya</taxon>
        <taxon>Ascomycota</taxon>
        <taxon>Pezizomycotina</taxon>
        <taxon>Sordariomycetes</taxon>
        <taxon>Hypocreomycetidae</taxon>
        <taxon>Glomerellales</taxon>
        <taxon>Glomerellaceae</taxon>
        <taxon>Colletotrichum</taxon>
        <taxon>Colletotrichum acutatum species complex</taxon>
    </lineage>
</organism>
<protein>
    <submittedName>
        <fullName evidence="1">Uncharacterized protein</fullName>
    </submittedName>
</protein>
<accession>A0A135THK8</accession>
<evidence type="ECO:0000313" key="1">
    <source>
        <dbReference type="EMBL" id="KXH47617.1"/>
    </source>
</evidence>
<evidence type="ECO:0000313" key="2">
    <source>
        <dbReference type="Proteomes" id="UP000070121"/>
    </source>
</evidence>
<name>A0A135THK8_9PEZI</name>
<proteinExistence type="predicted"/>
<dbReference type="Proteomes" id="UP000070121">
    <property type="component" value="Unassembled WGS sequence"/>
</dbReference>
<dbReference type="AlphaFoldDB" id="A0A135THK8"/>
<keyword evidence="2" id="KW-1185">Reference proteome</keyword>
<reference evidence="1 2" key="1">
    <citation type="submission" date="2014-02" db="EMBL/GenBank/DDBJ databases">
        <title>The genome sequence of Colletotrichum salicis CBS 607.94.</title>
        <authorList>
            <person name="Baroncelli R."/>
            <person name="Thon M.R."/>
        </authorList>
    </citation>
    <scope>NUCLEOTIDE SEQUENCE [LARGE SCALE GENOMIC DNA]</scope>
    <source>
        <strain evidence="1 2">CBS 607.94</strain>
    </source>
</reference>